<keyword evidence="4" id="KW-0812">Transmembrane</keyword>
<keyword evidence="4" id="KW-0472">Membrane</keyword>
<dbReference type="PANTHER" id="PTHR37813">
    <property type="entry name" value="FELS-2 PROPHAGE PROTEIN"/>
    <property type="match status" value="1"/>
</dbReference>
<evidence type="ECO:0000259" key="5">
    <source>
        <dbReference type="Pfam" id="PF10145"/>
    </source>
</evidence>
<evidence type="ECO:0000256" key="1">
    <source>
        <dbReference type="ARBA" id="ARBA00022465"/>
    </source>
</evidence>
<dbReference type="NCBIfam" id="TIGR01760">
    <property type="entry name" value="tape_meas_TP901"/>
    <property type="match status" value="1"/>
</dbReference>
<evidence type="ECO:0000256" key="2">
    <source>
        <dbReference type="ARBA" id="ARBA00022612"/>
    </source>
</evidence>
<feature type="transmembrane region" description="Helical" evidence="4">
    <location>
        <begin position="470"/>
        <end position="492"/>
    </location>
</feature>
<accession>A0A8S5RSK7</accession>
<evidence type="ECO:0000256" key="3">
    <source>
        <dbReference type="SAM" id="MobiDB-lite"/>
    </source>
</evidence>
<feature type="transmembrane region" description="Helical" evidence="4">
    <location>
        <begin position="512"/>
        <end position="535"/>
    </location>
</feature>
<dbReference type="PANTHER" id="PTHR37813:SF1">
    <property type="entry name" value="FELS-2 PROPHAGE PROTEIN"/>
    <property type="match status" value="1"/>
</dbReference>
<evidence type="ECO:0000256" key="4">
    <source>
        <dbReference type="SAM" id="Phobius"/>
    </source>
</evidence>
<protein>
    <submittedName>
        <fullName evidence="6">Minor tail protein</fullName>
    </submittedName>
</protein>
<sequence>MSNHTTTWTLNFNSSSIIKGMDKVKSAVKSTTELFSKLGDCIKRVSAIDLLAIDNSMQNIKNGLQGITDSAVKNESALAEVSAITGAVGEDLEKLNTKAKNLTRTFGEDVNTNLEAFKTILSRLGPDIGSSDKAMETLGESVNVLSKTMEGDIKGATDAITTSMLQFQVDLSNPIKAADESRRMINVMAAGAKEGAAEIPQISESLVQAGVSAKLANLSFEETNAAIQAMAEGGKYGSEAGVAIRNVITNMSAQTKLSTDAIKILQAYGVNTKKMADTHTSWADRLRELKPIQHDINALTEVFGRENAAAAQILIRSADSQEELAQKITGTNVAYEQAAVIMDTSAEKEKRRNQRWNLFYIAVGNVTKHIQPFVNAMATSVSVMANMRNAMEGIKIVGKAVNTILGIETILNWINTKIIKNLTREKLQLMLISNRLKLSFLWAAVSSGGLSLALRVLKKSIQGVSAAIKSIPIIGWILAAIAALIALFDWLWDNVEGFRAFCYGIWEVVKLHFGWMWSFIKVIINNIVGYFKWLWQMAKMVFDMIKNVISSAWNWVAEKFRWAWTTLQNISLNIWNSLKSIFSPVSGFFKDIFGGVWDFVSDVFNKILQKVKSFLGFLKPVIDGVKAVWDKAKGVFGKVKDAYKRGEEKGRESFRKDQEEEGIGNIKNDIDKVIKGTADIQLNPSDSASAPTKTIDYDKLFAKKEKEKKGKKGKVAAGDEDGISMSGSKGNRTMNVTVTINNHFSGKTRSDNFADKIVGQITDRLRDGLVALD</sequence>
<dbReference type="InterPro" id="IPR010090">
    <property type="entry name" value="Phage_tape_meas"/>
</dbReference>
<dbReference type="GO" id="GO:0098003">
    <property type="term" value="P:viral tail assembly"/>
    <property type="evidence" value="ECO:0007669"/>
    <property type="project" value="UniProtKB-KW"/>
</dbReference>
<feature type="domain" description="Phage tail tape measure protein" evidence="5">
    <location>
        <begin position="101"/>
        <end position="291"/>
    </location>
</feature>
<keyword evidence="4" id="KW-1133">Transmembrane helix</keyword>
<name>A0A8S5RSK7_9CAUD</name>
<proteinExistence type="predicted"/>
<dbReference type="EMBL" id="BK057801">
    <property type="protein sequence ID" value="DAE92488.1"/>
    <property type="molecule type" value="Genomic_DNA"/>
</dbReference>
<reference evidence="6" key="1">
    <citation type="journal article" date="2021" name="Proc. Natl. Acad. Sci. U.S.A.">
        <title>A Catalog of Tens of Thousands of Viruses from Human Metagenomes Reveals Hidden Associations with Chronic Diseases.</title>
        <authorList>
            <person name="Tisza M.J."/>
            <person name="Buck C.B."/>
        </authorList>
    </citation>
    <scope>NUCLEOTIDE SEQUENCE</scope>
    <source>
        <strain evidence="6">CtQV19</strain>
    </source>
</reference>
<dbReference type="Pfam" id="PF10145">
    <property type="entry name" value="PhageMin_Tail"/>
    <property type="match status" value="1"/>
</dbReference>
<feature type="region of interest" description="Disordered" evidence="3">
    <location>
        <begin position="711"/>
        <end position="730"/>
    </location>
</feature>
<keyword evidence="1" id="KW-1245">Viral tail assembly</keyword>
<evidence type="ECO:0000313" key="6">
    <source>
        <dbReference type="EMBL" id="DAE92488.1"/>
    </source>
</evidence>
<organism evidence="6">
    <name type="scientific">Myoviridae sp. ctQV19</name>
    <dbReference type="NCBI Taxonomy" id="2827607"/>
    <lineage>
        <taxon>Viruses</taxon>
        <taxon>Duplodnaviria</taxon>
        <taxon>Heunggongvirae</taxon>
        <taxon>Uroviricota</taxon>
        <taxon>Caudoviricetes</taxon>
    </lineage>
</organism>
<keyword evidence="2" id="KW-1188">Viral release from host cell</keyword>
<feature type="transmembrane region" description="Helical" evidence="4">
    <location>
        <begin position="440"/>
        <end position="458"/>
    </location>
</feature>